<protein>
    <submittedName>
        <fullName evidence="6">Phosphonopyruvate decarboxylase</fullName>
    </submittedName>
</protein>
<feature type="domain" description="Thiamine pyrophosphate enzyme TPP-binding" evidence="4">
    <location>
        <begin position="232"/>
        <end position="348"/>
    </location>
</feature>
<dbReference type="SUPFAM" id="SSF52518">
    <property type="entry name" value="Thiamin diphosphate-binding fold (THDP-binding)"/>
    <property type="match status" value="2"/>
</dbReference>
<accession>A0A2A7ME27</accession>
<evidence type="ECO:0000259" key="5">
    <source>
        <dbReference type="Pfam" id="PF02776"/>
    </source>
</evidence>
<evidence type="ECO:0000313" key="6">
    <source>
        <dbReference type="EMBL" id="PEG29945.1"/>
    </source>
</evidence>
<dbReference type="InterPro" id="IPR011766">
    <property type="entry name" value="TPP_enzyme_TPP-bd"/>
</dbReference>
<proteinExistence type="predicted"/>
<keyword evidence="2" id="KW-0786">Thiamine pyrophosphate</keyword>
<name>A0A2A7ME27_9CLOT</name>
<dbReference type="FunFam" id="3.40.50.970:FF:000100">
    <property type="entry name" value="Putative phosphonopyruvate decarboxylase"/>
    <property type="match status" value="1"/>
</dbReference>
<dbReference type="GO" id="GO:0032923">
    <property type="term" value="P:organic phosphonate biosynthetic process"/>
    <property type="evidence" value="ECO:0007669"/>
    <property type="project" value="InterPro"/>
</dbReference>
<keyword evidence="1" id="KW-0210">Decarboxylase</keyword>
<dbReference type="OrthoDB" id="9785953at2"/>
<dbReference type="InterPro" id="IPR029061">
    <property type="entry name" value="THDP-binding"/>
</dbReference>
<organism evidence="6 7">
    <name type="scientific">Clostridium neonatale</name>
    <dbReference type="NCBI Taxonomy" id="137838"/>
    <lineage>
        <taxon>Bacteria</taxon>
        <taxon>Bacillati</taxon>
        <taxon>Bacillota</taxon>
        <taxon>Clostridia</taxon>
        <taxon>Eubacteriales</taxon>
        <taxon>Clostridiaceae</taxon>
        <taxon>Clostridium</taxon>
    </lineage>
</organism>
<dbReference type="RefSeq" id="WP_058294112.1">
    <property type="nucleotide sequence ID" value="NZ_CAMRXB010000025.1"/>
</dbReference>
<feature type="domain" description="Thiamine pyrophosphate enzyme N-terminal TPP-binding" evidence="5">
    <location>
        <begin position="5"/>
        <end position="115"/>
    </location>
</feature>
<dbReference type="GO" id="GO:0030976">
    <property type="term" value="F:thiamine pyrophosphate binding"/>
    <property type="evidence" value="ECO:0007669"/>
    <property type="project" value="InterPro"/>
</dbReference>
<keyword evidence="7" id="KW-1185">Reference proteome</keyword>
<dbReference type="Pfam" id="PF02775">
    <property type="entry name" value="TPP_enzyme_C"/>
    <property type="match status" value="1"/>
</dbReference>
<dbReference type="STRING" id="137838.GCA_001458595_01224"/>
<dbReference type="PANTHER" id="PTHR42818">
    <property type="entry name" value="SULFOPYRUVATE DECARBOXYLASE SUBUNIT ALPHA"/>
    <property type="match status" value="1"/>
</dbReference>
<dbReference type="GO" id="GO:0033980">
    <property type="term" value="F:phosphonopyruvate decarboxylase activity"/>
    <property type="evidence" value="ECO:0007669"/>
    <property type="project" value="InterPro"/>
</dbReference>
<dbReference type="CDD" id="cd03371">
    <property type="entry name" value="TPP_PpyrDC"/>
    <property type="match status" value="1"/>
</dbReference>
<dbReference type="Gene3D" id="3.40.50.970">
    <property type="match status" value="2"/>
</dbReference>
<comment type="caution">
    <text evidence="6">The sequence shown here is derived from an EMBL/GenBank/DDBJ whole genome shotgun (WGS) entry which is preliminary data.</text>
</comment>
<evidence type="ECO:0000256" key="3">
    <source>
        <dbReference type="ARBA" id="ARBA00023239"/>
    </source>
</evidence>
<dbReference type="InterPro" id="IPR051818">
    <property type="entry name" value="TPP_dependent_decarboxylase"/>
</dbReference>
<evidence type="ECO:0000256" key="1">
    <source>
        <dbReference type="ARBA" id="ARBA00022793"/>
    </source>
</evidence>
<dbReference type="NCBIfam" id="TIGR03297">
    <property type="entry name" value="Ppyr-DeCO2ase"/>
    <property type="match status" value="1"/>
</dbReference>
<evidence type="ECO:0000259" key="4">
    <source>
        <dbReference type="Pfam" id="PF02775"/>
    </source>
</evidence>
<keyword evidence="6" id="KW-0670">Pyruvate</keyword>
<gene>
    <name evidence="6" type="primary">aepY</name>
    <name evidence="6" type="ORF">CQ394_14960</name>
</gene>
<dbReference type="AlphaFoldDB" id="A0A2A7ME27"/>
<dbReference type="InterPro" id="IPR012001">
    <property type="entry name" value="Thiamin_PyroP_enz_TPP-bd_dom"/>
</dbReference>
<evidence type="ECO:0000313" key="7">
    <source>
        <dbReference type="Proteomes" id="UP000220840"/>
    </source>
</evidence>
<dbReference type="Proteomes" id="UP000220840">
    <property type="component" value="Unassembled WGS sequence"/>
</dbReference>
<reference evidence="6 7" key="1">
    <citation type="submission" date="2017-10" db="EMBL/GenBank/DDBJ databases">
        <title>Effective Description of Clostridium neonatale sp. nov. linked to necrotizing enterocolitis in neonates and a clarification of species assignable to the genus Clostridium (Prazmowski 1880) emend. Lawson and Rainey 2016.</title>
        <authorList>
            <person name="Bernard K."/>
            <person name="Burdz T."/>
            <person name="Wiebe D."/>
            <person name="Balcewich B."/>
            <person name="Alfa M."/>
            <person name="Bernier A.-M."/>
        </authorList>
    </citation>
    <scope>NUCLEOTIDE SEQUENCE [LARGE SCALE GENOMIC DNA]</scope>
    <source>
        <strain evidence="6 7">LCDC99A005</strain>
    </source>
</reference>
<sequence>MINVESFYNTLKSYEIGFFTGVPDSLLKSFCAYISDQEEKSNIIVANEGNAIGLAAGYYLSSGKIPLVYMQNSGIGNAVNPLVSLADKLVYKIPMLLLIGWRGEPGKKDEPQHKKQGIITVKLMESIGISYEVISKDTTNDDIKNVLKRAYNYMIETKEPYAIIVRKETFEEYASTSLGDSKNKFELSREQAIEIILSEINKESVIVSTTGMASRELFEIREKRNEGHNKDFLTVGSMGHASQIALGIAINKRNTKVYCLDGDGALIMHMGGMAIIGNQNVNNYVHIVINNGAHDSVGGQKTVGLDIDLLKIAKACGYKKFYSCVNTSEIRRCLKEINETNELAFLEIKVNKGARKDLGRPTTTPIENKNMLMEYLDEI</sequence>
<keyword evidence="3" id="KW-0456">Lyase</keyword>
<evidence type="ECO:0000256" key="2">
    <source>
        <dbReference type="ARBA" id="ARBA00023052"/>
    </source>
</evidence>
<dbReference type="Pfam" id="PF02776">
    <property type="entry name" value="TPP_enzyme_N"/>
    <property type="match status" value="1"/>
</dbReference>
<dbReference type="PANTHER" id="PTHR42818:SF1">
    <property type="entry name" value="SULFOPYRUVATE DECARBOXYLASE"/>
    <property type="match status" value="1"/>
</dbReference>
<dbReference type="EMBL" id="PDCJ01000002">
    <property type="protein sequence ID" value="PEG29945.1"/>
    <property type="molecule type" value="Genomic_DNA"/>
</dbReference>
<dbReference type="InterPro" id="IPR017684">
    <property type="entry name" value="Phosphono-pyrv_decarboxylase"/>
</dbReference>
<dbReference type="CDD" id="cd07035">
    <property type="entry name" value="TPP_PYR_POX_like"/>
    <property type="match status" value="1"/>
</dbReference>